<keyword evidence="2" id="KW-1185">Reference proteome</keyword>
<accession>A0ABR2KM36</accession>
<dbReference type="EMBL" id="JAPFFF010000004">
    <property type="protein sequence ID" value="KAK8891801.1"/>
    <property type="molecule type" value="Genomic_DNA"/>
</dbReference>
<dbReference type="Proteomes" id="UP001470230">
    <property type="component" value="Unassembled WGS sequence"/>
</dbReference>
<protein>
    <submittedName>
        <fullName evidence="1">Uncharacterized protein</fullName>
    </submittedName>
</protein>
<comment type="caution">
    <text evidence="1">The sequence shown here is derived from an EMBL/GenBank/DDBJ whole genome shotgun (WGS) entry which is preliminary data.</text>
</comment>
<organism evidence="1 2">
    <name type="scientific">Tritrichomonas musculus</name>
    <dbReference type="NCBI Taxonomy" id="1915356"/>
    <lineage>
        <taxon>Eukaryota</taxon>
        <taxon>Metamonada</taxon>
        <taxon>Parabasalia</taxon>
        <taxon>Tritrichomonadida</taxon>
        <taxon>Tritrichomonadidae</taxon>
        <taxon>Tritrichomonas</taxon>
    </lineage>
</organism>
<gene>
    <name evidence="1" type="ORF">M9Y10_029021</name>
</gene>
<evidence type="ECO:0000313" key="2">
    <source>
        <dbReference type="Proteomes" id="UP001470230"/>
    </source>
</evidence>
<proteinExistence type="predicted"/>
<name>A0ABR2KM36_9EUKA</name>
<evidence type="ECO:0000313" key="1">
    <source>
        <dbReference type="EMBL" id="KAK8891801.1"/>
    </source>
</evidence>
<reference evidence="1 2" key="1">
    <citation type="submission" date="2024-04" db="EMBL/GenBank/DDBJ databases">
        <title>Tritrichomonas musculus Genome.</title>
        <authorList>
            <person name="Alves-Ferreira E."/>
            <person name="Grigg M."/>
            <person name="Lorenzi H."/>
            <person name="Galac M."/>
        </authorList>
    </citation>
    <scope>NUCLEOTIDE SEQUENCE [LARGE SCALE GENOMIC DNA]</scope>
    <source>
        <strain evidence="1 2">EAF2021</strain>
    </source>
</reference>
<sequence>MNSMWLCADPVCSIDLKKHSHVEFSGAPTQKHSIPSQNSPYLGIFKDHPINIGKRIKRPLTPFSFPANGISMNQNFKKSNYQPDFDPIISISPPSISQKFDTSQDNGKNGCNFNVISIF</sequence>